<evidence type="ECO:0008006" key="3">
    <source>
        <dbReference type="Google" id="ProtNLM"/>
    </source>
</evidence>
<keyword evidence="2" id="KW-1185">Reference proteome</keyword>
<name>A0ABP7VVG3_9BACI</name>
<dbReference type="Gene3D" id="1.25.40.10">
    <property type="entry name" value="Tetratricopeptide repeat domain"/>
    <property type="match status" value="1"/>
</dbReference>
<dbReference type="SUPFAM" id="SSF48452">
    <property type="entry name" value="TPR-like"/>
    <property type="match status" value="2"/>
</dbReference>
<comment type="caution">
    <text evidence="1">The sequence shown here is derived from an EMBL/GenBank/DDBJ whole genome shotgun (WGS) entry which is preliminary data.</text>
</comment>
<dbReference type="InterPro" id="IPR011990">
    <property type="entry name" value="TPR-like_helical_dom_sf"/>
</dbReference>
<sequence>MSVVYTEMENFHLANQILTDLYQHNHQDYPELYYLMANNYAHLGLLNDAEKYAALYLEKDADGEFRSEAEQLLTLLELGLSDDDEDFDFDFEREDEILIYQETAFYHLQRRDWHEAGNILTEMIQRFPDYQIAKHQYHYALFFVGEHEEAIQLEEKMYKQYPDSTYSMTNLIIFYHDTGKVEQANLLIKKLSNIYPIHCEASLKIAISFAYVGHFNQAFERFYPLPKGKLINHLDYYRYFALSASALNHQALAKRIWAEGCKRHSELAREPLPWFKD</sequence>
<gene>
    <name evidence="1" type="ORF">GCM10022410_20390</name>
</gene>
<protein>
    <recommendedName>
        <fullName evidence="3">Tetratricopeptide repeat protein</fullName>
    </recommendedName>
</protein>
<reference evidence="2" key="1">
    <citation type="journal article" date="2019" name="Int. J. Syst. Evol. Microbiol.">
        <title>The Global Catalogue of Microorganisms (GCM) 10K type strain sequencing project: providing services to taxonomists for standard genome sequencing and annotation.</title>
        <authorList>
            <consortium name="The Broad Institute Genomics Platform"/>
            <consortium name="The Broad Institute Genome Sequencing Center for Infectious Disease"/>
            <person name="Wu L."/>
            <person name="Ma J."/>
        </authorList>
    </citation>
    <scope>NUCLEOTIDE SEQUENCE [LARGE SCALE GENOMIC DNA]</scope>
    <source>
        <strain evidence="2">JCM 17250</strain>
    </source>
</reference>
<organism evidence="1 2">
    <name type="scientific">Amphibacillus indicireducens</name>
    <dbReference type="NCBI Taxonomy" id="1076330"/>
    <lineage>
        <taxon>Bacteria</taxon>
        <taxon>Bacillati</taxon>
        <taxon>Bacillota</taxon>
        <taxon>Bacilli</taxon>
        <taxon>Bacillales</taxon>
        <taxon>Bacillaceae</taxon>
        <taxon>Amphibacillus</taxon>
    </lineage>
</organism>
<evidence type="ECO:0000313" key="2">
    <source>
        <dbReference type="Proteomes" id="UP001501734"/>
    </source>
</evidence>
<evidence type="ECO:0000313" key="1">
    <source>
        <dbReference type="EMBL" id="GAA4075340.1"/>
    </source>
</evidence>
<dbReference type="EMBL" id="BAABDL010000115">
    <property type="protein sequence ID" value="GAA4075340.1"/>
    <property type="molecule type" value="Genomic_DNA"/>
</dbReference>
<dbReference type="Proteomes" id="UP001501734">
    <property type="component" value="Unassembled WGS sequence"/>
</dbReference>
<accession>A0ABP7VVG3</accession>
<proteinExistence type="predicted"/>